<feature type="region of interest" description="Disordered" evidence="1">
    <location>
        <begin position="30"/>
        <end position="61"/>
    </location>
</feature>
<evidence type="ECO:0000313" key="2">
    <source>
        <dbReference type="EMBL" id="ELQ40250.1"/>
    </source>
</evidence>
<gene>
    <name evidence="2" type="ORF">OOU_Y34scaffold00456g22</name>
</gene>
<name>A0AA97P1A5_PYRO3</name>
<reference evidence="2" key="1">
    <citation type="journal article" date="2012" name="PLoS Genet.">
        <title>Comparative analysis of the genomes of two field isolates of the rice blast fungus Magnaporthe oryzae.</title>
        <authorList>
            <person name="Xue M."/>
            <person name="Yang J."/>
            <person name="Li Z."/>
            <person name="Hu S."/>
            <person name="Yao N."/>
            <person name="Dean R.A."/>
            <person name="Zhao W."/>
            <person name="Shen M."/>
            <person name="Zhang H."/>
            <person name="Li C."/>
            <person name="Liu L."/>
            <person name="Cao L."/>
            <person name="Xu X."/>
            <person name="Xing Y."/>
            <person name="Hsiang T."/>
            <person name="Zhang Z."/>
            <person name="Xu J.R."/>
            <person name="Peng Y.L."/>
        </authorList>
    </citation>
    <scope>NUCLEOTIDE SEQUENCE</scope>
    <source>
        <strain evidence="2">Y34</strain>
    </source>
</reference>
<feature type="region of interest" description="Disordered" evidence="1">
    <location>
        <begin position="131"/>
        <end position="173"/>
    </location>
</feature>
<feature type="compositionally biased region" description="Basic and acidic residues" evidence="1">
    <location>
        <begin position="148"/>
        <end position="168"/>
    </location>
</feature>
<proteinExistence type="predicted"/>
<dbReference type="Proteomes" id="UP000011086">
    <property type="component" value="Unassembled WGS sequence"/>
</dbReference>
<protein>
    <submittedName>
        <fullName evidence="2">Uncharacterized protein</fullName>
    </submittedName>
</protein>
<organism evidence="2">
    <name type="scientific">Pyricularia oryzae (strain Y34)</name>
    <name type="common">Rice blast fungus</name>
    <name type="synonym">Magnaporthe oryzae</name>
    <dbReference type="NCBI Taxonomy" id="1143189"/>
    <lineage>
        <taxon>Eukaryota</taxon>
        <taxon>Fungi</taxon>
        <taxon>Dikarya</taxon>
        <taxon>Ascomycota</taxon>
        <taxon>Pezizomycotina</taxon>
        <taxon>Sordariomycetes</taxon>
        <taxon>Sordariomycetidae</taxon>
        <taxon>Magnaporthales</taxon>
        <taxon>Pyriculariaceae</taxon>
        <taxon>Pyricularia</taxon>
    </lineage>
</organism>
<evidence type="ECO:0000256" key="1">
    <source>
        <dbReference type="SAM" id="MobiDB-lite"/>
    </source>
</evidence>
<accession>A0AA97P1A5</accession>
<dbReference type="EMBL" id="JH793790">
    <property type="protein sequence ID" value="ELQ40250.1"/>
    <property type="molecule type" value="Genomic_DNA"/>
</dbReference>
<dbReference type="AlphaFoldDB" id="A0AA97P1A5"/>
<sequence length="263" mass="30028">MLIANTQITLSPNKFLSYYFSIPPKQPRIKKCPQPNSINSPTPPHHPPTPDPPPPSPTFEDWWSTQVKQHPFLSPTFDPWRATVPVLRRSLVALGFPMTPGARKPALVRAFEHNAPLLVPQFEANLKACFPPSPPQALRPRGVKRARGARDADEAERRGEGDETKRREDDDEAARARLQLKRQKLAALDRDELDDLVQFRDDMRTAERRLEASMGEFESVRWKVQRLLGELNKGLAALDDARAKCAEWRESMTDDLRLWLSMQ</sequence>
<feature type="compositionally biased region" description="Pro residues" evidence="1">
    <location>
        <begin position="41"/>
        <end position="57"/>
    </location>
</feature>